<evidence type="ECO:0000313" key="2">
    <source>
        <dbReference type="Proteomes" id="UP000242616"/>
    </source>
</evidence>
<evidence type="ECO:0000313" key="1">
    <source>
        <dbReference type="EMBL" id="ONN27205.1"/>
    </source>
</evidence>
<sequence length="257" mass="29722">MKKFVLLFLVFSIAIFSGEFLIFDNSIILNSPPFFMQLGDSFGVGFSYSTETRYYTVKDVGFLKVKIPQSKEAFSGAFFVGSNFGIYLYVENEVLQIPNSFQNLEFFVSKDYAFYSSLSKSFYAIGPISLNTRSLFLKKGFDFGYSMNRYFFKYKDYSGYFLNLAGKYFLGYLYPLDNSLEQGILGGLGSNFKEIYLDVGIRKFFDLGKIRGFGYAYVYSPTNDIFNFNYFTGFYVIQPLKGEFVVWDGKISIRFNW</sequence>
<protein>
    <submittedName>
        <fullName evidence="1">Uncharacterized protein</fullName>
    </submittedName>
</protein>
<dbReference type="Proteomes" id="UP000242616">
    <property type="component" value="Unassembled WGS sequence"/>
</dbReference>
<reference evidence="1 2" key="1">
    <citation type="submission" date="2015-06" db="EMBL/GenBank/DDBJ databases">
        <title>Genome sequencing of Thermotogales isolates from hydrothermal vents.</title>
        <authorList>
            <person name="Haverkamp T.H."/>
            <person name="Kublanov I.V."/>
            <person name="Nesbo C.L."/>
        </authorList>
    </citation>
    <scope>NUCLEOTIDE SEQUENCE [LARGE SCALE GENOMIC DNA]</scope>
    <source>
        <strain evidence="2">ik275mar</strain>
    </source>
</reference>
<dbReference type="EMBL" id="LBFC01000018">
    <property type="protein sequence ID" value="ONN27205.1"/>
    <property type="molecule type" value="Genomic_DNA"/>
</dbReference>
<keyword evidence="2" id="KW-1185">Reference proteome</keyword>
<gene>
    <name evidence="1" type="ORF">XJ44_05320</name>
</gene>
<organism evidence="1 2">
    <name type="scientific">Thermosipho affectus</name>
    <dbReference type="NCBI Taxonomy" id="660294"/>
    <lineage>
        <taxon>Bacteria</taxon>
        <taxon>Thermotogati</taxon>
        <taxon>Thermotogota</taxon>
        <taxon>Thermotogae</taxon>
        <taxon>Thermotogales</taxon>
        <taxon>Fervidobacteriaceae</taxon>
        <taxon>Thermosipho</taxon>
    </lineage>
</organism>
<name>A0ABX3IIF9_9BACT</name>
<proteinExistence type="predicted"/>
<dbReference type="RefSeq" id="WP_077198323.1">
    <property type="nucleotide sequence ID" value="NZ_LBFC01000018.1"/>
</dbReference>
<accession>A0ABX3IIF9</accession>
<comment type="caution">
    <text evidence="1">The sequence shown here is derived from an EMBL/GenBank/DDBJ whole genome shotgun (WGS) entry which is preliminary data.</text>
</comment>